<dbReference type="InterPro" id="IPR021214">
    <property type="entry name" value="DUF2568"/>
</dbReference>
<keyword evidence="3" id="KW-1185">Reference proteome</keyword>
<feature type="transmembrane region" description="Helical" evidence="1">
    <location>
        <begin position="92"/>
        <end position="110"/>
    </location>
</feature>
<keyword evidence="1" id="KW-1133">Transmembrane helix</keyword>
<reference evidence="2" key="1">
    <citation type="submission" date="2022-05" db="EMBL/GenBank/DDBJ databases">
        <authorList>
            <person name="Colautti A."/>
            <person name="Iacumin L."/>
        </authorList>
    </citation>
    <scope>NUCLEOTIDE SEQUENCE</scope>
    <source>
        <strain evidence="2">DSM 30747</strain>
    </source>
</reference>
<keyword evidence="1" id="KW-0812">Transmembrane</keyword>
<organism evidence="2 3">
    <name type="scientific">Psychrobacillus psychrodurans</name>
    <dbReference type="NCBI Taxonomy" id="126157"/>
    <lineage>
        <taxon>Bacteria</taxon>
        <taxon>Bacillati</taxon>
        <taxon>Bacillota</taxon>
        <taxon>Bacilli</taxon>
        <taxon>Bacillales</taxon>
        <taxon>Bacillaceae</taxon>
        <taxon>Psychrobacillus</taxon>
    </lineage>
</organism>
<proteinExistence type="predicted"/>
<feature type="transmembrane region" description="Helical" evidence="1">
    <location>
        <begin position="34"/>
        <end position="56"/>
    </location>
</feature>
<dbReference type="Proteomes" id="UP001152172">
    <property type="component" value="Unassembled WGS sequence"/>
</dbReference>
<keyword evidence="1" id="KW-0472">Membrane</keyword>
<sequence>MMVFKYTVFGLFFAMELFALGAFSYWGFHMNKGWFINTVFGIGTPLLVAIFWGIFIAPKATFAVTIPIRILLQIIVFALATTALFATGKSKLAIIFGFVVLIEMILMYSIEE</sequence>
<dbReference type="AlphaFoldDB" id="A0A9X3RAK2"/>
<dbReference type="EMBL" id="JAMKBI010000012">
    <property type="protein sequence ID" value="MCZ8534719.1"/>
    <property type="molecule type" value="Genomic_DNA"/>
</dbReference>
<feature type="transmembrane region" description="Helical" evidence="1">
    <location>
        <begin position="7"/>
        <end position="28"/>
    </location>
</feature>
<protein>
    <submittedName>
        <fullName evidence="2">YrdB family protein</fullName>
    </submittedName>
</protein>
<evidence type="ECO:0000313" key="3">
    <source>
        <dbReference type="Proteomes" id="UP001152172"/>
    </source>
</evidence>
<evidence type="ECO:0000256" key="1">
    <source>
        <dbReference type="SAM" id="Phobius"/>
    </source>
</evidence>
<name>A0A9X3RAK2_9BACI</name>
<gene>
    <name evidence="2" type="ORF">M9R61_15555</name>
</gene>
<dbReference type="RefSeq" id="WP_269922828.1">
    <property type="nucleotide sequence ID" value="NZ_CP189791.1"/>
</dbReference>
<feature type="transmembrane region" description="Helical" evidence="1">
    <location>
        <begin position="68"/>
        <end position="86"/>
    </location>
</feature>
<accession>A0A9X3RAK2</accession>
<comment type="caution">
    <text evidence="2">The sequence shown here is derived from an EMBL/GenBank/DDBJ whole genome shotgun (WGS) entry which is preliminary data.</text>
</comment>
<evidence type="ECO:0000313" key="2">
    <source>
        <dbReference type="EMBL" id="MCZ8534719.1"/>
    </source>
</evidence>
<dbReference type="Pfam" id="PF10823">
    <property type="entry name" value="DUF2568"/>
    <property type="match status" value="1"/>
</dbReference>